<comment type="caution">
    <text evidence="2">The sequence shown here is derived from an EMBL/GenBank/DDBJ whole genome shotgun (WGS) entry which is preliminary data.</text>
</comment>
<feature type="transmembrane region" description="Helical" evidence="1">
    <location>
        <begin position="64"/>
        <end position="87"/>
    </location>
</feature>
<protein>
    <recommendedName>
        <fullName evidence="3">RDD domain-containing protein</fullName>
    </recommendedName>
</protein>
<accession>A0A7V4E6L5</accession>
<dbReference type="EMBL" id="DTDJ01000055">
    <property type="protein sequence ID" value="HGL18479.1"/>
    <property type="molecule type" value="Genomic_DNA"/>
</dbReference>
<name>A0A7V4E6L5_UNCW3</name>
<keyword evidence="1" id="KW-0812">Transmembrane</keyword>
<evidence type="ECO:0008006" key="3">
    <source>
        <dbReference type="Google" id="ProtNLM"/>
    </source>
</evidence>
<sequence>MDFENWFKEIESNDKKLKLYNLHKKYFWISRIAILTDMFIVIAIAITLGRFLGIFSNQPYAVKTFISLIVLMIITYFAIISIPLFLFSRTAGLTITGLKAVSSKTLSGPSLLETYYYIGQDKRYQKNYPIYLFLIPANLKI</sequence>
<evidence type="ECO:0000313" key="2">
    <source>
        <dbReference type="EMBL" id="HGL18479.1"/>
    </source>
</evidence>
<feature type="transmembrane region" description="Helical" evidence="1">
    <location>
        <begin position="26"/>
        <end position="52"/>
    </location>
</feature>
<keyword evidence="1" id="KW-0472">Membrane</keyword>
<evidence type="ECO:0000256" key="1">
    <source>
        <dbReference type="SAM" id="Phobius"/>
    </source>
</evidence>
<keyword evidence="1" id="KW-1133">Transmembrane helix</keyword>
<dbReference type="AlphaFoldDB" id="A0A7V4E6L5"/>
<organism evidence="2">
    <name type="scientific">candidate division WOR-3 bacterium</name>
    <dbReference type="NCBI Taxonomy" id="2052148"/>
    <lineage>
        <taxon>Bacteria</taxon>
        <taxon>Bacteria division WOR-3</taxon>
    </lineage>
</organism>
<proteinExistence type="predicted"/>
<gene>
    <name evidence="2" type="ORF">ENU66_09150</name>
</gene>
<reference evidence="2" key="1">
    <citation type="journal article" date="2020" name="mSystems">
        <title>Genome- and Community-Level Interaction Insights into Carbon Utilization and Element Cycling Functions of Hydrothermarchaeota in Hydrothermal Sediment.</title>
        <authorList>
            <person name="Zhou Z."/>
            <person name="Liu Y."/>
            <person name="Xu W."/>
            <person name="Pan J."/>
            <person name="Luo Z.H."/>
            <person name="Li M."/>
        </authorList>
    </citation>
    <scope>NUCLEOTIDE SEQUENCE [LARGE SCALE GENOMIC DNA]</scope>
    <source>
        <strain evidence="2">SpSt-69</strain>
    </source>
</reference>